<dbReference type="InterPro" id="IPR058899">
    <property type="entry name" value="TGFBR3/Endoglin-like_N"/>
</dbReference>
<evidence type="ECO:0000313" key="12">
    <source>
        <dbReference type="EMBL" id="KAK5607244.1"/>
    </source>
</evidence>
<evidence type="ECO:0000256" key="2">
    <source>
        <dbReference type="ARBA" id="ARBA00022475"/>
    </source>
</evidence>
<proteinExistence type="predicted"/>
<dbReference type="AlphaFoldDB" id="A0AAV9RE32"/>
<organism evidence="12 13">
    <name type="scientific">Crenichthys baileyi</name>
    <name type="common">White River springfish</name>
    <dbReference type="NCBI Taxonomy" id="28760"/>
    <lineage>
        <taxon>Eukaryota</taxon>
        <taxon>Metazoa</taxon>
        <taxon>Chordata</taxon>
        <taxon>Craniata</taxon>
        <taxon>Vertebrata</taxon>
        <taxon>Euteleostomi</taxon>
        <taxon>Actinopterygii</taxon>
        <taxon>Neopterygii</taxon>
        <taxon>Teleostei</taxon>
        <taxon>Neoteleostei</taxon>
        <taxon>Acanthomorphata</taxon>
        <taxon>Ovalentaria</taxon>
        <taxon>Atherinomorphae</taxon>
        <taxon>Cyprinodontiformes</taxon>
        <taxon>Goodeidae</taxon>
        <taxon>Crenichthys</taxon>
    </lineage>
</organism>
<dbReference type="GO" id="GO:0005539">
    <property type="term" value="F:glycosaminoglycan binding"/>
    <property type="evidence" value="ECO:0007669"/>
    <property type="project" value="TreeGrafter"/>
</dbReference>
<keyword evidence="6 10" id="KW-0472">Membrane</keyword>
<dbReference type="PROSITE" id="PS51034">
    <property type="entry name" value="ZP_2"/>
    <property type="match status" value="1"/>
</dbReference>
<dbReference type="InterPro" id="IPR001507">
    <property type="entry name" value="ZP_dom"/>
</dbReference>
<evidence type="ECO:0000256" key="10">
    <source>
        <dbReference type="SAM" id="Phobius"/>
    </source>
</evidence>
<evidence type="ECO:0000256" key="5">
    <source>
        <dbReference type="ARBA" id="ARBA00022989"/>
    </source>
</evidence>
<keyword evidence="7" id="KW-1015">Disulfide bond</keyword>
<protein>
    <recommendedName>
        <fullName evidence="11">ZP domain-containing protein</fullName>
    </recommendedName>
</protein>
<dbReference type="GO" id="GO:0050431">
    <property type="term" value="F:transforming growth factor beta binding"/>
    <property type="evidence" value="ECO:0007669"/>
    <property type="project" value="TreeGrafter"/>
</dbReference>
<keyword evidence="3 10" id="KW-0812">Transmembrane</keyword>
<dbReference type="GO" id="GO:0016477">
    <property type="term" value="P:cell migration"/>
    <property type="evidence" value="ECO:0007669"/>
    <property type="project" value="TreeGrafter"/>
</dbReference>
<evidence type="ECO:0000256" key="6">
    <source>
        <dbReference type="ARBA" id="ARBA00023136"/>
    </source>
</evidence>
<dbReference type="Pfam" id="PF00100">
    <property type="entry name" value="Zona_pellucida"/>
    <property type="match status" value="1"/>
</dbReference>
<evidence type="ECO:0000256" key="9">
    <source>
        <dbReference type="SAM" id="MobiDB-lite"/>
    </source>
</evidence>
<dbReference type="InterPro" id="IPR055355">
    <property type="entry name" value="ZP-C"/>
</dbReference>
<dbReference type="SMART" id="SM00241">
    <property type="entry name" value="ZP"/>
    <property type="match status" value="1"/>
</dbReference>
<dbReference type="InterPro" id="IPR042235">
    <property type="entry name" value="ZP-C_dom"/>
</dbReference>
<dbReference type="GO" id="GO:0005114">
    <property type="term" value="F:type II transforming growth factor beta receptor binding"/>
    <property type="evidence" value="ECO:0007669"/>
    <property type="project" value="TreeGrafter"/>
</dbReference>
<keyword evidence="4" id="KW-0732">Signal</keyword>
<dbReference type="GO" id="GO:0017015">
    <property type="term" value="P:regulation of transforming growth factor beta receptor signaling pathway"/>
    <property type="evidence" value="ECO:0007669"/>
    <property type="project" value="TreeGrafter"/>
</dbReference>
<comment type="caution">
    <text evidence="12">The sequence shown here is derived from an EMBL/GenBank/DDBJ whole genome shotgun (WGS) entry which is preliminary data.</text>
</comment>
<feature type="compositionally biased region" description="Basic and acidic residues" evidence="9">
    <location>
        <begin position="643"/>
        <end position="654"/>
    </location>
</feature>
<dbReference type="EMBL" id="JAHHUM010002029">
    <property type="protein sequence ID" value="KAK5607244.1"/>
    <property type="molecule type" value="Genomic_DNA"/>
</dbReference>
<keyword evidence="13" id="KW-1185">Reference proteome</keyword>
<accession>A0AAV9RE32</accession>
<gene>
    <name evidence="12" type="ORF">CRENBAI_003433</name>
</gene>
<feature type="region of interest" description="Disordered" evidence="9">
    <location>
        <begin position="629"/>
        <end position="661"/>
    </location>
</feature>
<feature type="transmembrane region" description="Helical" evidence="10">
    <location>
        <begin position="781"/>
        <end position="804"/>
    </location>
</feature>
<evidence type="ECO:0000256" key="1">
    <source>
        <dbReference type="ARBA" id="ARBA00004251"/>
    </source>
</evidence>
<dbReference type="GO" id="GO:0007179">
    <property type="term" value="P:transforming growth factor beta receptor signaling pathway"/>
    <property type="evidence" value="ECO:0007669"/>
    <property type="project" value="TreeGrafter"/>
</dbReference>
<dbReference type="Pfam" id="PF26060">
    <property type="entry name" value="TGFBR3_N"/>
    <property type="match status" value="2"/>
</dbReference>
<evidence type="ECO:0000256" key="7">
    <source>
        <dbReference type="ARBA" id="ARBA00023157"/>
    </source>
</evidence>
<keyword evidence="2" id="KW-1003">Cell membrane</keyword>
<keyword evidence="5 10" id="KW-1133">Transmembrane helix</keyword>
<dbReference type="GO" id="GO:0001837">
    <property type="term" value="P:epithelial to mesenchymal transition"/>
    <property type="evidence" value="ECO:0007669"/>
    <property type="project" value="TreeGrafter"/>
</dbReference>
<dbReference type="Gene3D" id="2.60.40.4100">
    <property type="entry name" value="Zona pellucida, ZP-C domain"/>
    <property type="match status" value="1"/>
</dbReference>
<comment type="subcellular location">
    <subcellularLocation>
        <location evidence="1">Cell membrane</location>
        <topology evidence="1">Single-pass type I membrane protein</topology>
    </subcellularLocation>
</comment>
<evidence type="ECO:0000256" key="3">
    <source>
        <dbReference type="ARBA" id="ARBA00022692"/>
    </source>
</evidence>
<keyword evidence="8" id="KW-0325">Glycoprotein</keyword>
<dbReference type="PANTHER" id="PTHR14002:SF56">
    <property type="entry name" value="TRANSFORMING GROWTH FACTOR BETA RECEPTOR TYPE 3-LIKE ISOFORM X1"/>
    <property type="match status" value="1"/>
</dbReference>
<name>A0AAV9RE32_9TELE</name>
<feature type="domain" description="ZP" evidence="11">
    <location>
        <begin position="399"/>
        <end position="724"/>
    </location>
</feature>
<evidence type="ECO:0000313" key="13">
    <source>
        <dbReference type="Proteomes" id="UP001311232"/>
    </source>
</evidence>
<dbReference type="GO" id="GO:0005024">
    <property type="term" value="F:transforming growth factor beta receptor activity"/>
    <property type="evidence" value="ECO:0007669"/>
    <property type="project" value="TreeGrafter"/>
</dbReference>
<evidence type="ECO:0000256" key="4">
    <source>
        <dbReference type="ARBA" id="ARBA00022729"/>
    </source>
</evidence>
<dbReference type="PANTHER" id="PTHR14002">
    <property type="entry name" value="ENDOGLIN/TGF-BETA RECEPTOR TYPE III"/>
    <property type="match status" value="1"/>
</dbReference>
<evidence type="ECO:0000256" key="8">
    <source>
        <dbReference type="ARBA" id="ARBA00023180"/>
    </source>
</evidence>
<reference evidence="12 13" key="1">
    <citation type="submission" date="2021-06" db="EMBL/GenBank/DDBJ databases">
        <authorList>
            <person name="Palmer J.M."/>
        </authorList>
    </citation>
    <scope>NUCLEOTIDE SEQUENCE [LARGE SCALE GENOMIC DNA]</scope>
    <source>
        <strain evidence="12 13">MEX-2019</strain>
        <tissue evidence="12">Muscle</tissue>
    </source>
</reference>
<sequence length="870" mass="95124">MQYLLLFISGVRLRWYAAMLEQEGVIPKLFPQAREHESGQTVLVCSSIESSFQLIEGGVHRVGSGVLTASTSTWIISQPFPLCRTTAQGAEVQCSPGDAVGGQHPVRALLERFQVGRGCAAREQGNKETHVIALQRPTNSPGNMVAVFLKPLTLSFAPLRTLHLVSPNSNVQSQTLHLHVQTVHSLPFRLHALHHWALKHHGNLSSLIHTRQGNRVYIQLGEDPSLPAVCQLQSSFFFQNYMTSDLQPQKVKGCAHPRGSEASPEVHVIKLHSAGSGLNGSLQVEVMVSLVPPEATSEPQKVVLILSSFVPVNWVITAPNVWGHISVHSSNSVSLPFPPEPNATMSNTLVSDLSTVSDPLDWATESGYTHVRSYTEADLANRFVIQLSEGGQEILPVVNCEGGLLRVTVDLQKLKSLSLPAAAMTLKDQRCQALSNGSHFLLALPIIFCGTEGVLQEEPRGVLYKNMLLLWRDMPQSIAAHGENGKSRRPLSVHISCFATSPSKSAAADDNVTLPLMGRFTRGVLQGLESVPTLYHLPNPLLRSRPALHLRLFVTDSYEQTWIGPCVITADHRVFVKISAKASLTDVVKVESCFVSPQSDPKKSPFWTVISNGCSSDSSLHLVTKTKGDEYEGTEQDGEKEEDFGKADGHESGKRFSVMDNGTPNVGDLGKTQVLRFSFILRPVYNESMQFVHCSLLLCFSESAKGKPIKDTGGNSCPSGILIPPLVSGSSRHQCEIRNLSRPMVVTWPISSLVTKMKPSAGQRTKRLGPQSTSFVLQEGLLMGIVFAAFLVGVSLMGGLWCIYKYTGGRREAQFRGFPPANLRVENWDIGCNSFCVFLCENTAAFLSVQSRFCSSGECRFMCSREARGL</sequence>
<evidence type="ECO:0000259" key="11">
    <source>
        <dbReference type="PROSITE" id="PS51034"/>
    </source>
</evidence>
<feature type="compositionally biased region" description="Acidic residues" evidence="9">
    <location>
        <begin position="631"/>
        <end position="642"/>
    </location>
</feature>
<dbReference type="Proteomes" id="UP001311232">
    <property type="component" value="Unassembled WGS sequence"/>
</dbReference>